<dbReference type="PROSITE" id="PS51892">
    <property type="entry name" value="SUBTILASE"/>
    <property type="match status" value="2"/>
</dbReference>
<evidence type="ECO:0000256" key="6">
    <source>
        <dbReference type="ARBA" id="ARBA00022801"/>
    </source>
</evidence>
<dbReference type="GO" id="GO:0006508">
    <property type="term" value="P:proteolysis"/>
    <property type="evidence" value="ECO:0007669"/>
    <property type="project" value="UniProtKB-KW"/>
</dbReference>
<evidence type="ECO:0000259" key="12">
    <source>
        <dbReference type="Pfam" id="PF05922"/>
    </source>
</evidence>
<feature type="active site" description="Charge relay system" evidence="8 9">
    <location>
        <position position="1222"/>
    </location>
</feature>
<comment type="similarity">
    <text evidence="2 9">Belongs to the peptidase S8 family.</text>
</comment>
<feature type="domain" description="Inhibitor I9" evidence="12">
    <location>
        <begin position="726"/>
        <end position="802"/>
    </location>
</feature>
<dbReference type="InterPro" id="IPR037045">
    <property type="entry name" value="S8pro/Inhibitor_I9_sf"/>
</dbReference>
<dbReference type="Gene3D" id="3.30.70.80">
    <property type="entry name" value="Peptidase S8 propeptide/proteinase inhibitor I9"/>
    <property type="match status" value="2"/>
</dbReference>
<dbReference type="InterPro" id="IPR034197">
    <property type="entry name" value="Peptidases_S8_3"/>
</dbReference>
<reference evidence="14 15" key="1">
    <citation type="submission" date="2019-06" db="EMBL/GenBank/DDBJ databases">
        <title>A chromosomal-level reference genome of Carpinus fangiana (Coryloideae, Betulaceae).</title>
        <authorList>
            <person name="Yang X."/>
            <person name="Wang Z."/>
            <person name="Zhang L."/>
            <person name="Hao G."/>
            <person name="Liu J."/>
            <person name="Yang Y."/>
        </authorList>
    </citation>
    <scope>NUCLEOTIDE SEQUENCE [LARGE SCALE GENOMIC DNA]</scope>
    <source>
        <strain evidence="14">Cfa_2016G</strain>
        <tissue evidence="14">Leaf</tissue>
    </source>
</reference>
<evidence type="ECO:0000259" key="11">
    <source>
        <dbReference type="Pfam" id="PF00082"/>
    </source>
</evidence>
<feature type="domain" description="Peptidase S8/S53" evidence="11">
    <location>
        <begin position="132"/>
        <end position="513"/>
    </location>
</feature>
<proteinExistence type="inferred from homology"/>
<name>A0A5N6QBT4_9ROSI</name>
<dbReference type="FunFam" id="3.40.50.200:FF:000006">
    <property type="entry name" value="Subtilisin-like protease SBT1.5"/>
    <property type="match status" value="2"/>
</dbReference>
<dbReference type="EMBL" id="CM017321">
    <property type="protein sequence ID" value="KAE7996706.1"/>
    <property type="molecule type" value="Genomic_DNA"/>
</dbReference>
<evidence type="ECO:0000256" key="9">
    <source>
        <dbReference type="PROSITE-ProRule" id="PRU01240"/>
    </source>
</evidence>
<comment type="caution">
    <text evidence="9">Lacks conserved residue(s) required for the propagation of feature annotation.</text>
</comment>
<dbReference type="Pfam" id="PF17766">
    <property type="entry name" value="fn3_6"/>
    <property type="match status" value="2"/>
</dbReference>
<evidence type="ECO:0000256" key="3">
    <source>
        <dbReference type="ARBA" id="ARBA00022525"/>
    </source>
</evidence>
<feature type="chain" id="PRO_5024401022" description="Cucumisin-like" evidence="10">
    <location>
        <begin position="24"/>
        <end position="1430"/>
    </location>
</feature>
<evidence type="ECO:0000256" key="4">
    <source>
        <dbReference type="ARBA" id="ARBA00022670"/>
    </source>
</evidence>
<dbReference type="InterPro" id="IPR023828">
    <property type="entry name" value="Peptidase_S8_Ser-AS"/>
</dbReference>
<gene>
    <name evidence="14" type="ORF">FH972_001406</name>
</gene>
<feature type="domain" description="Subtilisin-like protease fibronectin type-III" evidence="13">
    <location>
        <begin position="1328"/>
        <end position="1425"/>
    </location>
</feature>
<evidence type="ECO:0000256" key="5">
    <source>
        <dbReference type="ARBA" id="ARBA00022729"/>
    </source>
</evidence>
<dbReference type="Pfam" id="PF05922">
    <property type="entry name" value="Inhibitor_I9"/>
    <property type="match status" value="2"/>
</dbReference>
<accession>A0A5N6QBT4</accession>
<dbReference type="FunFam" id="3.30.70.80:FF:000002">
    <property type="entry name" value="Subtilisin-like protease SBT5.3"/>
    <property type="match status" value="2"/>
</dbReference>
<evidence type="ECO:0000313" key="15">
    <source>
        <dbReference type="Proteomes" id="UP000327013"/>
    </source>
</evidence>
<dbReference type="CDD" id="cd04852">
    <property type="entry name" value="Peptidases_S8_3"/>
    <property type="match status" value="2"/>
</dbReference>
<dbReference type="GO" id="GO:0004252">
    <property type="term" value="F:serine-type endopeptidase activity"/>
    <property type="evidence" value="ECO:0007669"/>
    <property type="project" value="UniProtKB-UniRule"/>
</dbReference>
<dbReference type="InterPro" id="IPR041469">
    <property type="entry name" value="Subtilisin-like_FN3"/>
</dbReference>
<dbReference type="Proteomes" id="UP000327013">
    <property type="component" value="Chromosome 1"/>
</dbReference>
<dbReference type="PANTHER" id="PTHR10795">
    <property type="entry name" value="PROPROTEIN CONVERTASE SUBTILISIN/KEXIN"/>
    <property type="match status" value="1"/>
</dbReference>
<evidence type="ECO:0008006" key="16">
    <source>
        <dbReference type="Google" id="ProtNLM"/>
    </source>
</evidence>
<dbReference type="GO" id="GO:0009609">
    <property type="term" value="P:response to symbiotic bacterium"/>
    <property type="evidence" value="ECO:0007669"/>
    <property type="project" value="UniProtKB-ARBA"/>
</dbReference>
<evidence type="ECO:0000256" key="8">
    <source>
        <dbReference type="PIRSR" id="PIRSR615500-1"/>
    </source>
</evidence>
<keyword evidence="4 9" id="KW-0645">Protease</keyword>
<dbReference type="SUPFAM" id="SSF52743">
    <property type="entry name" value="Subtilisin-like"/>
    <property type="match status" value="2"/>
</dbReference>
<keyword evidence="5 10" id="KW-0732">Signal</keyword>
<evidence type="ECO:0000313" key="14">
    <source>
        <dbReference type="EMBL" id="KAE7996706.1"/>
    </source>
</evidence>
<dbReference type="InterPro" id="IPR010259">
    <property type="entry name" value="S8pro/Inhibitor_I9"/>
</dbReference>
<dbReference type="GO" id="GO:0005576">
    <property type="term" value="C:extracellular region"/>
    <property type="evidence" value="ECO:0007669"/>
    <property type="project" value="UniProtKB-SubCell"/>
</dbReference>
<feature type="active site" description="Charge relay system" evidence="8 9">
    <location>
        <position position="895"/>
    </location>
</feature>
<evidence type="ECO:0000256" key="10">
    <source>
        <dbReference type="SAM" id="SignalP"/>
    </source>
</evidence>
<comment type="subcellular location">
    <subcellularLocation>
        <location evidence="1">Secreted</location>
    </subcellularLocation>
</comment>
<feature type="domain" description="Peptidase S8/S53" evidence="11">
    <location>
        <begin position="823"/>
        <end position="1271"/>
    </location>
</feature>
<organism evidence="14 15">
    <name type="scientific">Carpinus fangiana</name>
    <dbReference type="NCBI Taxonomy" id="176857"/>
    <lineage>
        <taxon>Eukaryota</taxon>
        <taxon>Viridiplantae</taxon>
        <taxon>Streptophyta</taxon>
        <taxon>Embryophyta</taxon>
        <taxon>Tracheophyta</taxon>
        <taxon>Spermatophyta</taxon>
        <taxon>Magnoliopsida</taxon>
        <taxon>eudicotyledons</taxon>
        <taxon>Gunneridae</taxon>
        <taxon>Pentapetalae</taxon>
        <taxon>rosids</taxon>
        <taxon>fabids</taxon>
        <taxon>Fagales</taxon>
        <taxon>Betulaceae</taxon>
        <taxon>Carpinus</taxon>
    </lineage>
</organism>
<feature type="signal peptide" evidence="10">
    <location>
        <begin position="1"/>
        <end position="23"/>
    </location>
</feature>
<feature type="domain" description="Inhibitor I9" evidence="12">
    <location>
        <begin position="34"/>
        <end position="108"/>
    </location>
</feature>
<dbReference type="PRINTS" id="PR00723">
    <property type="entry name" value="SUBTILISIN"/>
</dbReference>
<dbReference type="InterPro" id="IPR015500">
    <property type="entry name" value="Peptidase_S8_subtilisin-rel"/>
</dbReference>
<dbReference type="InterPro" id="IPR000209">
    <property type="entry name" value="Peptidase_S8/S53_dom"/>
</dbReference>
<protein>
    <recommendedName>
        <fullName evidence="16">Cucumisin-like</fullName>
    </recommendedName>
</protein>
<dbReference type="OrthoDB" id="206201at2759"/>
<feature type="domain" description="Subtilisin-like protease fibronectin type-III" evidence="13">
    <location>
        <begin position="595"/>
        <end position="688"/>
    </location>
</feature>
<dbReference type="CDD" id="cd02120">
    <property type="entry name" value="PA_subtilisin_like"/>
    <property type="match status" value="2"/>
</dbReference>
<evidence type="ECO:0000259" key="13">
    <source>
        <dbReference type="Pfam" id="PF17766"/>
    </source>
</evidence>
<dbReference type="PROSITE" id="PS00138">
    <property type="entry name" value="SUBTILASE_SER"/>
    <property type="match status" value="1"/>
</dbReference>
<feature type="active site" description="Charge relay system" evidence="8 9">
    <location>
        <position position="831"/>
    </location>
</feature>
<dbReference type="Pfam" id="PF00082">
    <property type="entry name" value="Peptidase_S8"/>
    <property type="match status" value="2"/>
</dbReference>
<evidence type="ECO:0000256" key="1">
    <source>
        <dbReference type="ARBA" id="ARBA00004613"/>
    </source>
</evidence>
<evidence type="ECO:0000256" key="2">
    <source>
        <dbReference type="ARBA" id="ARBA00011073"/>
    </source>
</evidence>
<dbReference type="Gene3D" id="3.50.30.30">
    <property type="match status" value="2"/>
</dbReference>
<keyword evidence="3" id="KW-0964">Secreted</keyword>
<dbReference type="InterPro" id="IPR036852">
    <property type="entry name" value="Peptidase_S8/S53_dom_sf"/>
</dbReference>
<keyword evidence="6 9" id="KW-0378">Hydrolase</keyword>
<dbReference type="InterPro" id="IPR045051">
    <property type="entry name" value="SBT"/>
</dbReference>
<dbReference type="Gene3D" id="2.60.40.2310">
    <property type="match status" value="2"/>
</dbReference>
<keyword evidence="7 9" id="KW-0720">Serine protease</keyword>
<sequence>MARKTSSLSWLLLLSLAFTLLLGHSTSQNDRKAYIVYMGQRQMDEISTSSLHTSMLQEVIGSNVGPKSLLYSYRRSFSGFAAELTEQEAQKMAGMNGVVSVFPSKKKKLLTTRSWDFIGFSQKVRRRRPVESNIIIGMLDSGIWPESKSFSDKGFGPPPKKWKGTCQASINFTCNNKIIGARYYRSSGVFDKNNFKSPRDSSGHGTHTASTAAGNLVSMASQLGYGLGTARGGVPSARIAVYKICWNSDTSSCDDADILKAFDDAIADGVDIISLSVGGKEPLQYFEDVNAIGAFHAMQNGILTSMAAGNEGPDPGTVTNVAPWSLSVAASTIDRKFFTQVQLGNKNVYEGISINTFDLKNKQYPIIYGGDAPNTRKGFKSSSSRYCRNNSLNQDLVKGKIVLCDMRTTGAGAFLAGAVGTVMQGKTHQDFAASHPLPPSYLRLEDGSKVYSYINSTRGATATIHKSKEGKDRFAPYIASFSSRGPSVVTRNILQPDLAAPGVHILAAWSPISPISKVQATPMSAKKNYEAEFAYGAGNINPLKALNPGLIYDIHALDYIKFLCGEGYNTKLLHLVAGNNSSCSRSRATKGAVFDLNYPSFAIFLLSFKSFSQVYHRTVTNIGSPTSTYKAIVTSTAAGLKIKVNPSVLAFTSLGQKLSFALTIEGTPNKDLVSASLVWDDGKFQFLTPCLSGKVHAVTSNRGDANKPFKIFVGYDPREDLAYEAYIVYMGKRQMDEISTSSLHTSMLQQVIDSNVGPESLLYSYRRSFSGFAVELTEQEAQKMAGMEGVVSVFPSEQKKLHTTRSWDFLGFSQQVPRRPIESDIIIGVLDGGIWPESDSFSDNGFGPPPSKWKGTCQTSSNFTCNNKIIGAKYYSSSGVFVGNDVKSPRDSKGHGTHTASTAAGNLVSGASLLGYGLGTARGGVPSARVAVYKICWTSGCSDADILAAFDDAIADGVDIISLSVGGHRPRNYFNDPIAIGAFHAMRNGILTSNSAGNDGPDFASITNVSPWSLSVAASTIDRKFITQVQLGNKNIYEGISINTFDLKNKQYPIIYGGDAPNTRKGFLSSSSRYCRNNSLDQDLVKGKIVLCDIRTNGVGAFVAGAVGTVMQGQTQQDFAASYPLPASYIHLKDGSTVYSYINSTRGATATIRRSKESTDKFAPYIASFSSRGPNPVTPNILKPDLAAPGVHILAAWSLISPISQVKGDKRLLPYNIISGTSMSCPHATGAVAYIKSFHPTWSPAALKSALMTTAVPMSAKNNPDAEYAYGAGNINPLKALNPGLIYDIGALDYIKFLCGEGYDTKLLHLVTGDNSSCSRATNGTVFDLNYPTFSILLSSSKSFSQVYHRTVTNVGSPMSTYKAIVTNTQVGLKIEVNPSVLAFKSLGQKLPFVLTIKGKTNKSIVSASLVWDDGTFQVRSPIVVAVDDT</sequence>
<keyword evidence="15" id="KW-1185">Reference proteome</keyword>
<evidence type="ECO:0000256" key="7">
    <source>
        <dbReference type="ARBA" id="ARBA00022825"/>
    </source>
</evidence>
<dbReference type="Gene3D" id="3.40.50.200">
    <property type="entry name" value="Peptidase S8/S53 domain"/>
    <property type="match status" value="2"/>
</dbReference>